<gene>
    <name evidence="2" type="ORF">GCM10017653_14500</name>
</gene>
<dbReference type="InterPro" id="IPR014567">
    <property type="entry name" value="UCP031900"/>
</dbReference>
<dbReference type="InterPro" id="IPR027372">
    <property type="entry name" value="Phytase-like_dom"/>
</dbReference>
<reference evidence="2" key="1">
    <citation type="journal article" date="2014" name="Int. J. Syst. Evol. Microbiol.">
        <title>Complete genome sequence of Corynebacterium casei LMG S-19264T (=DSM 44701T), isolated from a smear-ripened cheese.</title>
        <authorList>
            <consortium name="US DOE Joint Genome Institute (JGI-PGF)"/>
            <person name="Walter F."/>
            <person name="Albersmeier A."/>
            <person name="Kalinowski J."/>
            <person name="Ruckert C."/>
        </authorList>
    </citation>
    <scope>NUCLEOTIDE SEQUENCE</scope>
    <source>
        <strain evidence="2">VKM B-2789</strain>
    </source>
</reference>
<dbReference type="Pfam" id="PF13449">
    <property type="entry name" value="Phytase-like"/>
    <property type="match status" value="1"/>
</dbReference>
<reference evidence="2" key="2">
    <citation type="submission" date="2023-01" db="EMBL/GenBank/DDBJ databases">
        <authorList>
            <person name="Sun Q."/>
            <person name="Evtushenko L."/>
        </authorList>
    </citation>
    <scope>NUCLEOTIDE SEQUENCE</scope>
    <source>
        <strain evidence="2">VKM B-2789</strain>
    </source>
</reference>
<evidence type="ECO:0000313" key="3">
    <source>
        <dbReference type="Proteomes" id="UP001143330"/>
    </source>
</evidence>
<organism evidence="2 3">
    <name type="scientific">Ancylobacter defluvii</name>
    <dbReference type="NCBI Taxonomy" id="1282440"/>
    <lineage>
        <taxon>Bacteria</taxon>
        <taxon>Pseudomonadati</taxon>
        <taxon>Pseudomonadota</taxon>
        <taxon>Alphaproteobacteria</taxon>
        <taxon>Hyphomicrobiales</taxon>
        <taxon>Xanthobacteraceae</taxon>
        <taxon>Ancylobacter</taxon>
    </lineage>
</organism>
<feature type="domain" description="Phytase-like" evidence="1">
    <location>
        <begin position="63"/>
        <end position="314"/>
    </location>
</feature>
<name>A0A9W6NAE3_9HYPH</name>
<dbReference type="EMBL" id="BSFM01000006">
    <property type="protein sequence ID" value="GLK83381.1"/>
    <property type="molecule type" value="Genomic_DNA"/>
</dbReference>
<protein>
    <recommendedName>
        <fullName evidence="1">Phytase-like domain-containing protein</fullName>
    </recommendedName>
</protein>
<sequence length="329" mass="35109">MIDVRSLTLIGFLSIWTFAATAQTIPVEVRATPIEAFDASGRIRIGAVEFRGGLALTSPDGNFGGLSGMALDATGDKLIALTDKGYWLSATLTSRDGRPAGLANVRMAPLMATDGRNLDSRGLGDSESLAVTGEGVVVGIERRHEIWRFPGPDPLASKGKQLISFKGIADLGFNEGIEALAAPPAGKPAALIAIAEQDPKDPSLLPGFLFSPLDKPVLVGRFAIERIDEFSATDMSVGPDGKVYLLERRYDPLRGVAMRIRRFELAQLVDGARLSGDVLMEAHRAAAIDNMEALAVTRDAAGEIVLTVLSDDNFSPLQRTVLLRFAVVQ</sequence>
<evidence type="ECO:0000313" key="2">
    <source>
        <dbReference type="EMBL" id="GLK83381.1"/>
    </source>
</evidence>
<dbReference type="PIRSF" id="PIRSF031900">
    <property type="entry name" value="UCP031900"/>
    <property type="match status" value="1"/>
</dbReference>
<comment type="caution">
    <text evidence="2">The sequence shown here is derived from an EMBL/GenBank/DDBJ whole genome shotgun (WGS) entry which is preliminary data.</text>
</comment>
<dbReference type="AlphaFoldDB" id="A0A9W6NAE3"/>
<evidence type="ECO:0000259" key="1">
    <source>
        <dbReference type="Pfam" id="PF13449"/>
    </source>
</evidence>
<dbReference type="Proteomes" id="UP001143330">
    <property type="component" value="Unassembled WGS sequence"/>
</dbReference>
<keyword evidence="3" id="KW-1185">Reference proteome</keyword>
<accession>A0A9W6NAE3</accession>
<proteinExistence type="predicted"/>